<keyword evidence="4" id="KW-1185">Reference proteome</keyword>
<protein>
    <submittedName>
        <fullName evidence="3">Alkanesulfonate monooxygenase SsuD/methylene tetrahydromethanopterin reductase-like flavin-dependent oxidoreductase (Luciferase family)</fullName>
    </submittedName>
</protein>
<dbReference type="SUPFAM" id="SSF51679">
    <property type="entry name" value="Bacterial luciferase-like"/>
    <property type="match status" value="1"/>
</dbReference>
<dbReference type="PANTHER" id="PTHR43244:SF1">
    <property type="entry name" value="5,10-METHYLENETETRAHYDROMETHANOPTERIN REDUCTASE"/>
    <property type="match status" value="1"/>
</dbReference>
<dbReference type="EMBL" id="PVZC01000002">
    <property type="protein sequence ID" value="PRY00594.1"/>
    <property type="molecule type" value="Genomic_DNA"/>
</dbReference>
<reference evidence="3 4" key="1">
    <citation type="submission" date="2018-03" db="EMBL/GenBank/DDBJ databases">
        <title>Genomic Encyclopedia of Archaeal and Bacterial Type Strains, Phase II (KMG-II): from individual species to whole genera.</title>
        <authorList>
            <person name="Goeker M."/>
        </authorList>
    </citation>
    <scope>NUCLEOTIDE SEQUENCE [LARGE SCALE GENOMIC DNA]</scope>
    <source>
        <strain evidence="3 4">DSM 45601</strain>
    </source>
</reference>
<dbReference type="RefSeq" id="WP_106243543.1">
    <property type="nucleotide sequence ID" value="NZ_PVZC01000002.1"/>
</dbReference>
<dbReference type="CDD" id="cd01097">
    <property type="entry name" value="Tetrahydromethanopterin_reductase"/>
    <property type="match status" value="1"/>
</dbReference>
<dbReference type="GO" id="GO:0016705">
    <property type="term" value="F:oxidoreductase activity, acting on paired donors, with incorporation or reduction of molecular oxygen"/>
    <property type="evidence" value="ECO:0007669"/>
    <property type="project" value="InterPro"/>
</dbReference>
<dbReference type="Gene3D" id="3.20.20.30">
    <property type="entry name" value="Luciferase-like domain"/>
    <property type="match status" value="1"/>
</dbReference>
<evidence type="ECO:0000313" key="4">
    <source>
        <dbReference type="Proteomes" id="UP000237846"/>
    </source>
</evidence>
<dbReference type="InterPro" id="IPR050564">
    <property type="entry name" value="F420-G6PD/mer"/>
</dbReference>
<keyword evidence="3" id="KW-0503">Monooxygenase</keyword>
<dbReference type="PANTHER" id="PTHR43244">
    <property type="match status" value="1"/>
</dbReference>
<evidence type="ECO:0000256" key="1">
    <source>
        <dbReference type="ARBA" id="ARBA00023002"/>
    </source>
</evidence>
<dbReference type="GO" id="GO:0004497">
    <property type="term" value="F:monooxygenase activity"/>
    <property type="evidence" value="ECO:0007669"/>
    <property type="project" value="UniProtKB-KW"/>
</dbReference>
<dbReference type="Proteomes" id="UP000237846">
    <property type="component" value="Unassembled WGS sequence"/>
</dbReference>
<dbReference type="InterPro" id="IPR011251">
    <property type="entry name" value="Luciferase-like_dom"/>
</dbReference>
<feature type="domain" description="Luciferase-like" evidence="2">
    <location>
        <begin position="18"/>
        <end position="228"/>
    </location>
</feature>
<dbReference type="AlphaFoldDB" id="A0A2T0Q9Q4"/>
<comment type="caution">
    <text evidence="3">The sequence shown here is derived from an EMBL/GenBank/DDBJ whole genome shotgun (WGS) entry which is preliminary data.</text>
</comment>
<organism evidence="3 4">
    <name type="scientific">Allonocardiopsis opalescens</name>
    <dbReference type="NCBI Taxonomy" id="1144618"/>
    <lineage>
        <taxon>Bacteria</taxon>
        <taxon>Bacillati</taxon>
        <taxon>Actinomycetota</taxon>
        <taxon>Actinomycetes</taxon>
        <taxon>Streptosporangiales</taxon>
        <taxon>Allonocardiopsis</taxon>
    </lineage>
</organism>
<evidence type="ECO:0000313" key="3">
    <source>
        <dbReference type="EMBL" id="PRY00594.1"/>
    </source>
</evidence>
<keyword evidence="1" id="KW-0560">Oxidoreductase</keyword>
<gene>
    <name evidence="3" type="ORF">CLV72_102225</name>
</gene>
<dbReference type="OrthoDB" id="9775082at2"/>
<sequence length="293" mass="31899">MADYGRPVRFGYFLIPNAADPLLDTARELERRGYDYIGVQDHPYQTAYVDTYALMAQILAVTERISVFPDVTNLPLRPPAVLAKTAATLDLLSGGRFELGLGAGGFAEAIESYGGPRNGKAEKARALEEAIAVIRMLWSGERNLRFDGEFYRLAGARSGPVPPHPVGIWLGAYGPNALRRVGRIADGWVPSLQGELVDRLPELNTLIDRAAAEAGRAPSEIRRVANVPGRITDGGSEGFLRGPVDQWADQLTDLAVGHGFDTFVFWGDGADQLARFIEEVAPAVREQVAAERR</sequence>
<evidence type="ECO:0000259" key="2">
    <source>
        <dbReference type="Pfam" id="PF00296"/>
    </source>
</evidence>
<accession>A0A2T0Q9Q4</accession>
<dbReference type="Pfam" id="PF00296">
    <property type="entry name" value="Bac_luciferase"/>
    <property type="match status" value="1"/>
</dbReference>
<proteinExistence type="predicted"/>
<name>A0A2T0Q9Q4_9ACTN</name>
<dbReference type="InterPro" id="IPR036661">
    <property type="entry name" value="Luciferase-like_sf"/>
</dbReference>